<dbReference type="Proteomes" id="UP000015102">
    <property type="component" value="Unassembled WGS sequence"/>
</dbReference>
<name>T1GXH2_MEGSC</name>
<accession>T1GXH2</accession>
<dbReference type="AlphaFoldDB" id="T1GXH2"/>
<keyword evidence="2" id="KW-1185">Reference proteome</keyword>
<evidence type="ECO:0000313" key="2">
    <source>
        <dbReference type="Proteomes" id="UP000015102"/>
    </source>
</evidence>
<dbReference type="EnsemblMetazoa" id="MESCA008523-RA">
    <property type="protein sequence ID" value="MESCA008523-PA"/>
    <property type="gene ID" value="MESCA008523"/>
</dbReference>
<dbReference type="EMBL" id="CAQQ02024096">
    <property type="status" value="NOT_ANNOTATED_CDS"/>
    <property type="molecule type" value="Genomic_DNA"/>
</dbReference>
<protein>
    <submittedName>
        <fullName evidence="1">Uncharacterized protein</fullName>
    </submittedName>
</protein>
<proteinExistence type="predicted"/>
<evidence type="ECO:0000313" key="1">
    <source>
        <dbReference type="EnsemblMetazoa" id="MESCA008523-PA"/>
    </source>
</evidence>
<dbReference type="HOGENOM" id="CLU_3415390_0_0_1"/>
<dbReference type="EMBL" id="CAQQ02024097">
    <property type="status" value="NOT_ANNOTATED_CDS"/>
    <property type="molecule type" value="Genomic_DNA"/>
</dbReference>
<organism evidence="1 2">
    <name type="scientific">Megaselia scalaris</name>
    <name type="common">Humpbacked fly</name>
    <name type="synonym">Phora scalaris</name>
    <dbReference type="NCBI Taxonomy" id="36166"/>
    <lineage>
        <taxon>Eukaryota</taxon>
        <taxon>Metazoa</taxon>
        <taxon>Ecdysozoa</taxon>
        <taxon>Arthropoda</taxon>
        <taxon>Hexapoda</taxon>
        <taxon>Insecta</taxon>
        <taxon>Pterygota</taxon>
        <taxon>Neoptera</taxon>
        <taxon>Endopterygota</taxon>
        <taxon>Diptera</taxon>
        <taxon>Brachycera</taxon>
        <taxon>Muscomorpha</taxon>
        <taxon>Platypezoidea</taxon>
        <taxon>Phoridae</taxon>
        <taxon>Megaseliini</taxon>
        <taxon>Megaselia</taxon>
    </lineage>
</organism>
<reference evidence="1" key="2">
    <citation type="submission" date="2015-06" db="UniProtKB">
        <authorList>
            <consortium name="EnsemblMetazoa"/>
        </authorList>
    </citation>
    <scope>IDENTIFICATION</scope>
</reference>
<sequence length="27" mass="3347">MEQECCRYISCSNPFYTKKRRFTSIVR</sequence>
<reference evidence="2" key="1">
    <citation type="submission" date="2013-02" db="EMBL/GenBank/DDBJ databases">
        <authorList>
            <person name="Hughes D."/>
        </authorList>
    </citation>
    <scope>NUCLEOTIDE SEQUENCE</scope>
    <source>
        <strain>Durham</strain>
        <strain evidence="2">NC isolate 2 -- Noor lab</strain>
    </source>
</reference>